<accession>A0A1I5YUA0</accession>
<keyword evidence="4" id="KW-1185">Reference proteome</keyword>
<reference evidence="4" key="1">
    <citation type="submission" date="2016-10" db="EMBL/GenBank/DDBJ databases">
        <authorList>
            <person name="Varghese N."/>
            <person name="Submissions S."/>
        </authorList>
    </citation>
    <scope>NUCLEOTIDE SEQUENCE [LARGE SCALE GENOMIC DNA]</scope>
    <source>
        <strain evidence="4">DSM 11706</strain>
    </source>
</reference>
<dbReference type="GO" id="GO:0018169">
    <property type="term" value="F:ribosomal S6-glutamic acid ligase activity"/>
    <property type="evidence" value="ECO:0007669"/>
    <property type="project" value="TreeGrafter"/>
</dbReference>
<keyword evidence="1" id="KW-0067">ATP-binding</keyword>
<keyword evidence="1" id="KW-0547">Nucleotide-binding</keyword>
<sequence>MNGLLIYEKAEIERNRSFIDRLINASSQYSLTLTVVDDQSPIPEADFIFFRSRNPQLAKQLEQRNIPMFNRAEVNVIANDKLKAIQLVQLLGIATVPTKKIVTDTEINEYPIILKTIDGHGGKQVELVKTQKEATSFLNTFSENTIIAQQYIETNATDVRVFMLGEEVVGAVKRIGPTDSFKSNFTLGGTVEKYILDSQQRAEVEKIAKALKSDYIGIDFLLLPEETWLFNEIEDPVGARSYYETTKEDIAEPIMEYIHKKLTKKERDEI</sequence>
<dbReference type="Pfam" id="PF08443">
    <property type="entry name" value="RimK"/>
    <property type="match status" value="1"/>
</dbReference>
<dbReference type="PANTHER" id="PTHR21621:SF0">
    <property type="entry name" value="BETA-CITRYLGLUTAMATE SYNTHASE B-RELATED"/>
    <property type="match status" value="1"/>
</dbReference>
<dbReference type="InterPro" id="IPR013651">
    <property type="entry name" value="ATP-grasp_RimK-type"/>
</dbReference>
<dbReference type="InterPro" id="IPR013815">
    <property type="entry name" value="ATP_grasp_subdomain_1"/>
</dbReference>
<proteinExistence type="predicted"/>
<dbReference type="Proteomes" id="UP000198734">
    <property type="component" value="Unassembled WGS sequence"/>
</dbReference>
<dbReference type="GO" id="GO:0005524">
    <property type="term" value="F:ATP binding"/>
    <property type="evidence" value="ECO:0007669"/>
    <property type="project" value="UniProtKB-UniRule"/>
</dbReference>
<evidence type="ECO:0000259" key="2">
    <source>
        <dbReference type="PROSITE" id="PS50975"/>
    </source>
</evidence>
<dbReference type="Gene3D" id="3.30.470.20">
    <property type="entry name" value="ATP-grasp fold, B domain"/>
    <property type="match status" value="1"/>
</dbReference>
<dbReference type="PROSITE" id="PS50975">
    <property type="entry name" value="ATP_GRASP"/>
    <property type="match status" value="1"/>
</dbReference>
<dbReference type="AlphaFoldDB" id="A0A1I5YUA0"/>
<dbReference type="GO" id="GO:0009432">
    <property type="term" value="P:SOS response"/>
    <property type="evidence" value="ECO:0007669"/>
    <property type="project" value="TreeGrafter"/>
</dbReference>
<dbReference type="RefSeq" id="WP_093536990.1">
    <property type="nucleotide sequence ID" value="NZ_FOXU01000003.1"/>
</dbReference>
<dbReference type="STRING" id="126156.SAMN05421670_2260"/>
<organism evidence="3 4">
    <name type="scientific">Psychrobacillus psychrotolerans</name>
    <dbReference type="NCBI Taxonomy" id="126156"/>
    <lineage>
        <taxon>Bacteria</taxon>
        <taxon>Bacillati</taxon>
        <taxon>Bacillota</taxon>
        <taxon>Bacilli</taxon>
        <taxon>Bacillales</taxon>
        <taxon>Bacillaceae</taxon>
        <taxon>Psychrobacillus</taxon>
    </lineage>
</organism>
<keyword evidence="3" id="KW-0436">Ligase</keyword>
<dbReference type="Gene3D" id="3.30.1490.20">
    <property type="entry name" value="ATP-grasp fold, A domain"/>
    <property type="match status" value="1"/>
</dbReference>
<name>A0A1I5YUA0_9BACI</name>
<dbReference type="SUPFAM" id="SSF56059">
    <property type="entry name" value="Glutathione synthetase ATP-binding domain-like"/>
    <property type="match status" value="1"/>
</dbReference>
<protein>
    <submittedName>
        <fullName evidence="3">Ribosomal protein S6--L-glutamate ligase/gamma-F420-2:alpha-L-glutamate ligase</fullName>
    </submittedName>
</protein>
<keyword evidence="3" id="KW-0689">Ribosomal protein</keyword>
<dbReference type="GO" id="GO:0005840">
    <property type="term" value="C:ribosome"/>
    <property type="evidence" value="ECO:0007669"/>
    <property type="project" value="UniProtKB-KW"/>
</dbReference>
<dbReference type="PANTHER" id="PTHR21621">
    <property type="entry name" value="RIBOSOMAL PROTEIN S6 MODIFICATION PROTEIN"/>
    <property type="match status" value="1"/>
</dbReference>
<dbReference type="OrthoDB" id="4426445at2"/>
<dbReference type="InterPro" id="IPR011761">
    <property type="entry name" value="ATP-grasp"/>
</dbReference>
<dbReference type="GO" id="GO:0005737">
    <property type="term" value="C:cytoplasm"/>
    <property type="evidence" value="ECO:0007669"/>
    <property type="project" value="TreeGrafter"/>
</dbReference>
<feature type="domain" description="ATP-grasp" evidence="2">
    <location>
        <begin position="85"/>
        <end position="259"/>
    </location>
</feature>
<dbReference type="GO" id="GO:0046872">
    <property type="term" value="F:metal ion binding"/>
    <property type="evidence" value="ECO:0007669"/>
    <property type="project" value="InterPro"/>
</dbReference>
<evidence type="ECO:0000313" key="4">
    <source>
        <dbReference type="Proteomes" id="UP000198734"/>
    </source>
</evidence>
<evidence type="ECO:0000256" key="1">
    <source>
        <dbReference type="PROSITE-ProRule" id="PRU00409"/>
    </source>
</evidence>
<evidence type="ECO:0000313" key="3">
    <source>
        <dbReference type="EMBL" id="SFQ47848.1"/>
    </source>
</evidence>
<keyword evidence="3" id="KW-0687">Ribonucleoprotein</keyword>
<gene>
    <name evidence="3" type="ORF">SAMN05421670_2260</name>
</gene>
<dbReference type="EMBL" id="FOXU01000003">
    <property type="protein sequence ID" value="SFQ47848.1"/>
    <property type="molecule type" value="Genomic_DNA"/>
</dbReference>